<accession>A0ACC1Y9E7</accession>
<comment type="caution">
    <text evidence="1">The sequence shown here is derived from an EMBL/GenBank/DDBJ whole genome shotgun (WGS) entry which is preliminary data.</text>
</comment>
<gene>
    <name evidence="1" type="ORF">OWV82_007806</name>
</gene>
<reference evidence="1 2" key="1">
    <citation type="journal article" date="2023" name="Science">
        <title>Complex scaffold remodeling in plant triterpene biosynthesis.</title>
        <authorList>
            <person name="De La Pena R."/>
            <person name="Hodgson H."/>
            <person name="Liu J.C."/>
            <person name="Stephenson M.J."/>
            <person name="Martin A.C."/>
            <person name="Owen C."/>
            <person name="Harkess A."/>
            <person name="Leebens-Mack J."/>
            <person name="Jimenez L.E."/>
            <person name="Osbourn A."/>
            <person name="Sattely E.S."/>
        </authorList>
    </citation>
    <scope>NUCLEOTIDE SEQUENCE [LARGE SCALE GENOMIC DNA]</scope>
    <source>
        <strain evidence="2">cv. JPN11</strain>
        <tissue evidence="1">Leaf</tissue>
    </source>
</reference>
<sequence>MYRQSHFHHLIHQSECITKPLCNAKIPNRSLLKKMAAWGSLAMVDANGMLVEPKKPWLRLSGREVARGRGGWCRCRQ</sequence>
<protein>
    <submittedName>
        <fullName evidence="1">Uncharacterized protein</fullName>
    </submittedName>
</protein>
<organism evidence="1 2">
    <name type="scientific">Melia azedarach</name>
    <name type="common">Chinaberry tree</name>
    <dbReference type="NCBI Taxonomy" id="155640"/>
    <lineage>
        <taxon>Eukaryota</taxon>
        <taxon>Viridiplantae</taxon>
        <taxon>Streptophyta</taxon>
        <taxon>Embryophyta</taxon>
        <taxon>Tracheophyta</taxon>
        <taxon>Spermatophyta</taxon>
        <taxon>Magnoliopsida</taxon>
        <taxon>eudicotyledons</taxon>
        <taxon>Gunneridae</taxon>
        <taxon>Pentapetalae</taxon>
        <taxon>rosids</taxon>
        <taxon>malvids</taxon>
        <taxon>Sapindales</taxon>
        <taxon>Meliaceae</taxon>
        <taxon>Melia</taxon>
    </lineage>
</organism>
<proteinExistence type="predicted"/>
<keyword evidence="2" id="KW-1185">Reference proteome</keyword>
<dbReference type="EMBL" id="CM051397">
    <property type="protein sequence ID" value="KAJ4719893.1"/>
    <property type="molecule type" value="Genomic_DNA"/>
</dbReference>
<evidence type="ECO:0000313" key="2">
    <source>
        <dbReference type="Proteomes" id="UP001164539"/>
    </source>
</evidence>
<dbReference type="Proteomes" id="UP001164539">
    <property type="component" value="Chromosome 4"/>
</dbReference>
<evidence type="ECO:0000313" key="1">
    <source>
        <dbReference type="EMBL" id="KAJ4719893.1"/>
    </source>
</evidence>
<name>A0ACC1Y9E7_MELAZ</name>